<evidence type="ECO:0000313" key="1">
    <source>
        <dbReference type="EMBL" id="GAK59311.1"/>
    </source>
</evidence>
<keyword evidence="2" id="KW-1185">Reference proteome</keyword>
<dbReference type="Pfam" id="PF10082">
    <property type="entry name" value="BBP2_2"/>
    <property type="match status" value="1"/>
</dbReference>
<dbReference type="eggNOG" id="COG5338">
    <property type="taxonomic scope" value="Bacteria"/>
</dbReference>
<dbReference type="InterPro" id="IPR018759">
    <property type="entry name" value="BBP2_2"/>
</dbReference>
<dbReference type="EMBL" id="DF820470">
    <property type="protein sequence ID" value="GAK59311.1"/>
    <property type="molecule type" value="Genomic_DNA"/>
</dbReference>
<dbReference type="HOGENOM" id="CLU_679090_0_0_0"/>
<name>A0A081C406_VECG1</name>
<reference evidence="1" key="1">
    <citation type="journal article" date="2015" name="PeerJ">
        <title>First genomic representation of candidate bacterial phylum KSB3 points to enhanced environmental sensing as a trigger of wastewater bulking.</title>
        <authorList>
            <person name="Sekiguchi Y."/>
            <person name="Ohashi A."/>
            <person name="Parks D.H."/>
            <person name="Yamauchi T."/>
            <person name="Tyson G.W."/>
            <person name="Hugenholtz P."/>
        </authorList>
    </citation>
    <scope>NUCLEOTIDE SEQUENCE [LARGE SCALE GENOMIC DNA]</scope>
</reference>
<proteinExistence type="predicted"/>
<accession>A0A081C406</accession>
<dbReference type="STRING" id="1499967.U27_06288"/>
<sequence>MKKEQKYSHNSVQHIWLCTFGLTLCLVCFQAFSAEALWIGQSQVNPFIEVQGVYETNIFRVSDDQDEDSDFITIISPGIHFEFPTSQNPTFRVVANYRSDIKLYGNDGDSEVDIDGELNTIDHRFDGQLYYTFASGLRFTTGYTLNLASKPPDFRGDTRDEYTNHTFLVQTSYAFADRYEIQLAYTGSIRSYDDSQNEDDDTSTHQGEAMMFYRIFPKLSLLGGGSYTFINREEPTFSDSTEYAGFGGVRYEATEQITGIVKLGAIYKDFDASDVDNTTQVYASGEAQTTFSDTSSLNLRLYRNIGETSLTDESDVYGAYYVRTGFNARMTYSLAALPNLSFIGDFAYIHETYPEDANDRSDDNLEAGLGVDYKFLKFLVIGAKYQYSSTDSSVNTNDFVDHIAMMKLRAIM</sequence>
<dbReference type="Proteomes" id="UP000030661">
    <property type="component" value="Unassembled WGS sequence"/>
</dbReference>
<dbReference type="AlphaFoldDB" id="A0A081C406"/>
<gene>
    <name evidence="1" type="ORF">U27_06288</name>
</gene>
<evidence type="ECO:0000313" key="2">
    <source>
        <dbReference type="Proteomes" id="UP000030661"/>
    </source>
</evidence>
<organism evidence="1">
    <name type="scientific">Vecturithrix granuli</name>
    <dbReference type="NCBI Taxonomy" id="1499967"/>
    <lineage>
        <taxon>Bacteria</taxon>
        <taxon>Candidatus Moduliflexota</taxon>
        <taxon>Candidatus Vecturitrichia</taxon>
        <taxon>Candidatus Vecturitrichales</taxon>
        <taxon>Candidatus Vecturitrichaceae</taxon>
        <taxon>Candidatus Vecturithrix</taxon>
    </lineage>
</organism>
<protein>
    <submittedName>
        <fullName evidence="1">Uncharacterized protein</fullName>
    </submittedName>
</protein>